<name>A0A9N9H445_9GLOM</name>
<organism evidence="1 2">
    <name type="scientific">Ambispora gerdemannii</name>
    <dbReference type="NCBI Taxonomy" id="144530"/>
    <lineage>
        <taxon>Eukaryota</taxon>
        <taxon>Fungi</taxon>
        <taxon>Fungi incertae sedis</taxon>
        <taxon>Mucoromycota</taxon>
        <taxon>Glomeromycotina</taxon>
        <taxon>Glomeromycetes</taxon>
        <taxon>Archaeosporales</taxon>
        <taxon>Ambisporaceae</taxon>
        <taxon>Ambispora</taxon>
    </lineage>
</organism>
<reference evidence="1" key="1">
    <citation type="submission" date="2021-06" db="EMBL/GenBank/DDBJ databases">
        <authorList>
            <person name="Kallberg Y."/>
            <person name="Tangrot J."/>
            <person name="Rosling A."/>
        </authorList>
    </citation>
    <scope>NUCLEOTIDE SEQUENCE</scope>
    <source>
        <strain evidence="1">MT106</strain>
    </source>
</reference>
<dbReference type="EMBL" id="CAJVPL010005325">
    <property type="protein sequence ID" value="CAG8656946.1"/>
    <property type="molecule type" value="Genomic_DNA"/>
</dbReference>
<evidence type="ECO:0000313" key="2">
    <source>
        <dbReference type="Proteomes" id="UP000789831"/>
    </source>
</evidence>
<sequence>MSNIYGDFFARSHIGENPEIIRQGTLTQSPDIQPAGTKPITNPHEHFIGGGDGIQFNVDKGTKITETVRNYIYIRGASVLPSEGYVELYFVPKTLILHPNDWSKNQLKDEKGNTRIKFNAPAYGKIVLSTPFVWDHPVGNQHCCLVSRIVTKEHPNDRHMTPFKNIDDFNNWLKNSPGIGWRNIEFVNPSLPTYTTTTDLQIHPDWATHDALIYLETVDIPNGVTVSFESSNIDPPFKLEPQKVTSKNQKFLILTQLKSGAKGKVTYTYHRNGIEVHADAKLILHVAKLSILGNVNVVFKHDV</sequence>
<proteinExistence type="predicted"/>
<dbReference type="OrthoDB" id="2411669at2759"/>
<accession>A0A9N9H445</accession>
<gene>
    <name evidence="1" type="ORF">AGERDE_LOCUS11640</name>
</gene>
<evidence type="ECO:0000313" key="1">
    <source>
        <dbReference type="EMBL" id="CAG8656946.1"/>
    </source>
</evidence>
<keyword evidence="2" id="KW-1185">Reference proteome</keyword>
<dbReference type="Proteomes" id="UP000789831">
    <property type="component" value="Unassembled WGS sequence"/>
</dbReference>
<protein>
    <submittedName>
        <fullName evidence="1">3825_t:CDS:1</fullName>
    </submittedName>
</protein>
<dbReference type="AlphaFoldDB" id="A0A9N9H445"/>
<comment type="caution">
    <text evidence="1">The sequence shown here is derived from an EMBL/GenBank/DDBJ whole genome shotgun (WGS) entry which is preliminary data.</text>
</comment>